<name>A0A1H7LD17_9SPHN</name>
<dbReference type="InterPro" id="IPR011050">
    <property type="entry name" value="Pectin_lyase_fold/virulence"/>
</dbReference>
<accession>A0A1H7LD17</accession>
<gene>
    <name evidence="3" type="ORF">SAMN05216382_1213</name>
</gene>
<dbReference type="InterPro" id="IPR012334">
    <property type="entry name" value="Pectin_lyas_fold"/>
</dbReference>
<feature type="domain" description="Right handed beta helix" evidence="2">
    <location>
        <begin position="100"/>
        <end position="251"/>
    </location>
</feature>
<dbReference type="OrthoDB" id="7237303at2"/>
<dbReference type="STRING" id="1855283.SAMN05216382_1213"/>
<evidence type="ECO:0000313" key="4">
    <source>
        <dbReference type="Proteomes" id="UP000199214"/>
    </source>
</evidence>
<dbReference type="EMBL" id="FNZZ01000002">
    <property type="protein sequence ID" value="SEK96852.1"/>
    <property type="molecule type" value="Genomic_DNA"/>
</dbReference>
<organism evidence="3 4">
    <name type="scientific">Sphingomonas palmae</name>
    <dbReference type="NCBI Taxonomy" id="1855283"/>
    <lineage>
        <taxon>Bacteria</taxon>
        <taxon>Pseudomonadati</taxon>
        <taxon>Pseudomonadota</taxon>
        <taxon>Alphaproteobacteria</taxon>
        <taxon>Sphingomonadales</taxon>
        <taxon>Sphingomonadaceae</taxon>
        <taxon>Sphingomonas</taxon>
    </lineage>
</organism>
<dbReference type="InterPro" id="IPR039448">
    <property type="entry name" value="Beta_helix"/>
</dbReference>
<evidence type="ECO:0000313" key="3">
    <source>
        <dbReference type="EMBL" id="SEK96852.1"/>
    </source>
</evidence>
<keyword evidence="4" id="KW-1185">Reference proteome</keyword>
<protein>
    <submittedName>
        <fullName evidence="3">Right handed beta helix region</fullName>
    </submittedName>
</protein>
<dbReference type="AlphaFoldDB" id="A0A1H7LD17"/>
<dbReference type="Proteomes" id="UP000199214">
    <property type="component" value="Unassembled WGS sequence"/>
</dbReference>
<keyword evidence="1" id="KW-0732">Signal</keyword>
<dbReference type="Pfam" id="PF13229">
    <property type="entry name" value="Beta_helix"/>
    <property type="match status" value="1"/>
</dbReference>
<dbReference type="RefSeq" id="WP_093004336.1">
    <property type="nucleotide sequence ID" value="NZ_FNZZ01000002.1"/>
</dbReference>
<sequence>MRKFLPFLALALSAPAAAQGSGPFTIQESGQSFGTLDEALMAVRGQDATVVIAPGTYRECAVQQAGHITFKAARAGAVIFDGTTCEGKAALVLRGEGSAVDGIVFRNMRVDDGNGAGIRIELGDLTVTNSMFLDSQEGILGATDQPTRIRIDHSTFAGLGQCDETPDCAHSVYLGTHGSVTITNSRFERGRGGHYVKIRAPRVSITNNSFDDTAGRKTNYMIDLPEGGTGRIADNVFVQGTHKENWSGMIVVAAEAHNFSSAGLQVEGNTASLAPGQDKQPSFVANASGDRLAIGQNRLGAGIKPYETR</sequence>
<evidence type="ECO:0000259" key="2">
    <source>
        <dbReference type="Pfam" id="PF13229"/>
    </source>
</evidence>
<evidence type="ECO:0000256" key="1">
    <source>
        <dbReference type="SAM" id="SignalP"/>
    </source>
</evidence>
<dbReference type="Gene3D" id="2.160.20.10">
    <property type="entry name" value="Single-stranded right-handed beta-helix, Pectin lyase-like"/>
    <property type="match status" value="1"/>
</dbReference>
<feature type="chain" id="PRO_5011565082" evidence="1">
    <location>
        <begin position="19"/>
        <end position="309"/>
    </location>
</feature>
<dbReference type="SUPFAM" id="SSF51126">
    <property type="entry name" value="Pectin lyase-like"/>
    <property type="match status" value="1"/>
</dbReference>
<feature type="signal peptide" evidence="1">
    <location>
        <begin position="1"/>
        <end position="18"/>
    </location>
</feature>
<proteinExistence type="predicted"/>
<reference evidence="4" key="1">
    <citation type="submission" date="2016-10" db="EMBL/GenBank/DDBJ databases">
        <authorList>
            <person name="Varghese N."/>
            <person name="Submissions S."/>
        </authorList>
    </citation>
    <scope>NUCLEOTIDE SEQUENCE [LARGE SCALE GENOMIC DNA]</scope>
    <source>
        <strain evidence="4">JS21-1</strain>
    </source>
</reference>